<dbReference type="KEGG" id="miw:EER00_02665"/>
<evidence type="ECO:0000313" key="4">
    <source>
        <dbReference type="EMBL" id="QHG89778.1"/>
    </source>
</evidence>
<evidence type="ECO:0000256" key="1">
    <source>
        <dbReference type="ARBA" id="ARBA00022448"/>
    </source>
</evidence>
<protein>
    <submittedName>
        <fullName evidence="4">ABC transporter ATP-binding protein</fullName>
    </submittedName>
</protein>
<dbReference type="InterPro" id="IPR003439">
    <property type="entry name" value="ABC_transporter-like_ATP-bd"/>
</dbReference>
<dbReference type="InterPro" id="IPR017871">
    <property type="entry name" value="ABC_transporter-like_CS"/>
</dbReference>
<dbReference type="SUPFAM" id="SSF52540">
    <property type="entry name" value="P-loop containing nucleoside triphosphate hydrolases"/>
    <property type="match status" value="1"/>
</dbReference>
<dbReference type="Gene3D" id="2.40.50.100">
    <property type="match status" value="1"/>
</dbReference>
<dbReference type="SUPFAM" id="SSF50331">
    <property type="entry name" value="MOP-like"/>
    <property type="match status" value="1"/>
</dbReference>
<dbReference type="PROSITE" id="PS50893">
    <property type="entry name" value="ABC_TRANSPORTER_2"/>
    <property type="match status" value="1"/>
</dbReference>
<dbReference type="GO" id="GO:0005524">
    <property type="term" value="F:ATP binding"/>
    <property type="evidence" value="ECO:0007669"/>
    <property type="project" value="UniProtKB-KW"/>
</dbReference>
<organism evidence="4 5">
    <name type="scientific">Malacoplasma iowae 695</name>
    <dbReference type="NCBI Taxonomy" id="1048830"/>
    <lineage>
        <taxon>Bacteria</taxon>
        <taxon>Bacillati</taxon>
        <taxon>Mycoplasmatota</taxon>
        <taxon>Mycoplasmoidales</taxon>
        <taxon>Mycoplasmoidaceae</taxon>
        <taxon>Malacoplasma</taxon>
    </lineage>
</organism>
<name>A0A6P1LEC0_MALIO</name>
<keyword evidence="3 4" id="KW-0067">ATP-binding</keyword>
<evidence type="ECO:0000256" key="2">
    <source>
        <dbReference type="ARBA" id="ARBA00022741"/>
    </source>
</evidence>
<dbReference type="Gene3D" id="3.40.50.300">
    <property type="entry name" value="P-loop containing nucleotide triphosphate hydrolases"/>
    <property type="match status" value="2"/>
</dbReference>
<dbReference type="EMBL" id="CP033512">
    <property type="protein sequence ID" value="QHG89778.1"/>
    <property type="molecule type" value="Genomic_DNA"/>
</dbReference>
<evidence type="ECO:0000256" key="3">
    <source>
        <dbReference type="ARBA" id="ARBA00022840"/>
    </source>
</evidence>
<accession>A0A6P1LEC0</accession>
<dbReference type="GO" id="GO:0016887">
    <property type="term" value="F:ATP hydrolysis activity"/>
    <property type="evidence" value="ECO:0007669"/>
    <property type="project" value="InterPro"/>
</dbReference>
<proteinExistence type="predicted"/>
<sequence length="556" mass="64804">MKNEKAFIQIKNIKKVYDDQHVAVNGINLNINKGEFVTILGPSGCGKTTLLKMLGGFEQPTSGKILVRNIDIKDLPVQRRPTATVFQDYALFPNMNVEKNIAYGLKENRIPLKTMEELNENQNLSKEDRTEINRLKNLMKQCDKYFEDCKKKANEKIKDLAKTKNSLLKEKEKLLKKIDEKPFLKAIYEMTDEEYDNQIQKIKDDFEEKNNKSLLLSIPLKIRFCEFINNLLNFFGSDKYIEYKLNNENNQLISSYLRYERNYRLNVVLKRKIDNIDYKYNDLDYWNSYWENFALEEKDWFVKTKLSRKLTKEEMQKEINDMIAKVGLKGKNKKYPNELSGGMQQRVALARALIVKPDILLLDEPLSALDAQVRKQMQHELKRLHKEFGITFILVTHDQEEALTLSDKVVVMSNGNIEQVGSPIEIYDSPANNWVAKFIGKANIFSGTFCGDNHVKINNKKFKLSNDNDYSKFKENEKVNVMIRPEDFNVVPVKTALIEVKVIETIYKGLMWEVICDWDGTLINVEVIDKVDVSQKIGLSWDTEDLHIMKEVDENE</sequence>
<dbReference type="InterPro" id="IPR027417">
    <property type="entry name" value="P-loop_NTPase"/>
</dbReference>
<dbReference type="PANTHER" id="PTHR42781:SF4">
    <property type="entry name" value="SPERMIDINE_PUTRESCINE IMPORT ATP-BINDING PROTEIN POTA"/>
    <property type="match status" value="1"/>
</dbReference>
<dbReference type="RefSeq" id="WP_004025385.1">
    <property type="nucleotide sequence ID" value="NZ_AGFP01000063.1"/>
</dbReference>
<dbReference type="PROSITE" id="PS00211">
    <property type="entry name" value="ABC_TRANSPORTER_1"/>
    <property type="match status" value="1"/>
</dbReference>
<dbReference type="SMART" id="SM00382">
    <property type="entry name" value="AAA"/>
    <property type="match status" value="1"/>
</dbReference>
<dbReference type="AlphaFoldDB" id="A0A6P1LEC0"/>
<keyword evidence="2" id="KW-0547">Nucleotide-binding</keyword>
<gene>
    <name evidence="4" type="ORF">EER00_02665</name>
</gene>
<dbReference type="InterPro" id="IPR050093">
    <property type="entry name" value="ABC_SmlMolc_Importer"/>
</dbReference>
<dbReference type="PANTHER" id="PTHR42781">
    <property type="entry name" value="SPERMIDINE/PUTRESCINE IMPORT ATP-BINDING PROTEIN POTA"/>
    <property type="match status" value="1"/>
</dbReference>
<dbReference type="Pfam" id="PF00005">
    <property type="entry name" value="ABC_tran"/>
    <property type="match status" value="2"/>
</dbReference>
<dbReference type="Proteomes" id="UP000464283">
    <property type="component" value="Chromosome"/>
</dbReference>
<dbReference type="InterPro" id="IPR008995">
    <property type="entry name" value="Mo/tungstate-bd_C_term_dom"/>
</dbReference>
<dbReference type="OrthoDB" id="9802264at2"/>
<reference evidence="5" key="1">
    <citation type="submission" date="2018-11" db="EMBL/GenBank/DDBJ databases">
        <title>The first complete genome sequence of Mycoplasma iowae strain 695.</title>
        <authorList>
            <person name="Ghanem M."/>
            <person name="El-Gazzar M."/>
        </authorList>
    </citation>
    <scope>NUCLEOTIDE SEQUENCE [LARGE SCALE GENOMIC DNA]</scope>
    <source>
        <strain evidence="5">695</strain>
    </source>
</reference>
<dbReference type="GeneID" id="96867085"/>
<dbReference type="InterPro" id="IPR003593">
    <property type="entry name" value="AAA+_ATPase"/>
</dbReference>
<evidence type="ECO:0000313" key="5">
    <source>
        <dbReference type="Proteomes" id="UP000464283"/>
    </source>
</evidence>
<keyword evidence="1" id="KW-0813">Transport</keyword>